<dbReference type="EMBL" id="JACIHU010000001">
    <property type="protein sequence ID" value="MBB4478545.1"/>
    <property type="molecule type" value="Genomic_DNA"/>
</dbReference>
<evidence type="ECO:0000313" key="5">
    <source>
        <dbReference type="Proteomes" id="UP000557344"/>
    </source>
</evidence>
<evidence type="ECO:0000313" key="2">
    <source>
        <dbReference type="EMBL" id="MBB4478545.1"/>
    </source>
</evidence>
<reference evidence="4 5" key="1">
    <citation type="submission" date="2020-08" db="EMBL/GenBank/DDBJ databases">
        <title>Genomic Encyclopedia of Type Strains, Phase IV (KMG-V): Genome sequencing to study the core and pangenomes of soil and plant-associated prokaryotes.</title>
        <authorList>
            <person name="Whitman W."/>
        </authorList>
    </citation>
    <scope>NUCLEOTIDE SEQUENCE [LARGE SCALE GENOMIC DNA]</scope>
    <source>
        <strain evidence="2 5">SEMIA 471</strain>
        <strain evidence="3 4">SEMIA 489</strain>
    </source>
</reference>
<dbReference type="InterPro" id="IPR050312">
    <property type="entry name" value="IolE/XylAMocC-like"/>
</dbReference>
<dbReference type="Pfam" id="PF01261">
    <property type="entry name" value="AP_endonuc_2"/>
    <property type="match status" value="1"/>
</dbReference>
<keyword evidence="2" id="KW-0413">Isomerase</keyword>
<dbReference type="InterPro" id="IPR013022">
    <property type="entry name" value="Xyl_isomerase-like_TIM-brl"/>
</dbReference>
<dbReference type="Proteomes" id="UP000557344">
    <property type="component" value="Unassembled WGS sequence"/>
</dbReference>
<feature type="domain" description="Xylose isomerase-like TIM barrel" evidence="1">
    <location>
        <begin position="94"/>
        <end position="248"/>
    </location>
</feature>
<dbReference type="Proteomes" id="UP000523431">
    <property type="component" value="Unassembled WGS sequence"/>
</dbReference>
<proteinExistence type="predicted"/>
<gene>
    <name evidence="2" type="ORF">GGE46_001086</name>
    <name evidence="3" type="ORF">GGE57_001086</name>
</gene>
<organism evidence="2 5">
    <name type="scientific">Rhizobium etli</name>
    <dbReference type="NCBI Taxonomy" id="29449"/>
    <lineage>
        <taxon>Bacteria</taxon>
        <taxon>Pseudomonadati</taxon>
        <taxon>Pseudomonadota</taxon>
        <taxon>Alphaproteobacteria</taxon>
        <taxon>Hyphomicrobiales</taxon>
        <taxon>Rhizobiaceae</taxon>
        <taxon>Rhizobium/Agrobacterium group</taxon>
        <taxon>Rhizobium</taxon>
    </lineage>
</organism>
<evidence type="ECO:0000313" key="3">
    <source>
        <dbReference type="EMBL" id="MBB4534377.1"/>
    </source>
</evidence>
<evidence type="ECO:0000313" key="4">
    <source>
        <dbReference type="Proteomes" id="UP000523431"/>
    </source>
</evidence>
<name>A0A7W6V6I2_RHIET</name>
<dbReference type="SUPFAM" id="SSF51658">
    <property type="entry name" value="Xylose isomerase-like"/>
    <property type="match status" value="1"/>
</dbReference>
<comment type="caution">
    <text evidence="2">The sequence shown here is derived from an EMBL/GenBank/DDBJ whole genome shotgun (WGS) entry which is preliminary data.</text>
</comment>
<dbReference type="PANTHER" id="PTHR12110:SF48">
    <property type="entry name" value="BLL3656 PROTEIN"/>
    <property type="match status" value="1"/>
</dbReference>
<dbReference type="EMBL" id="JACIID010000001">
    <property type="protein sequence ID" value="MBB4534377.1"/>
    <property type="molecule type" value="Genomic_DNA"/>
</dbReference>
<sequence length="275" mass="29052">MMAATFTSKSPVPIGVAHFSSIMLPPTEFAKIAKGAGFSRIGLRLHPAFPGAPYYELSVGSAAAGELKAVLAGEEVEVFDIEFFVIDPSFDASSVEATVAAAANIGARRLSVCGDDPDHARLLSNFSDFCVLARRYGLAVDIENMGWRVVKAFADCIDLVTEAGMENAGVLVDGIHFFRNGAALADLRANLDKVKHVQLCDVAGPAPAKPEEMIAEARSGRLPPGEGELPLDDLVAAVGTAASISVEVPLVGSVAPEVHLKHLFNCAERMVRPNR</sequence>
<dbReference type="AlphaFoldDB" id="A0A7W6V6I2"/>
<evidence type="ECO:0000259" key="1">
    <source>
        <dbReference type="Pfam" id="PF01261"/>
    </source>
</evidence>
<dbReference type="PANTHER" id="PTHR12110">
    <property type="entry name" value="HYDROXYPYRUVATE ISOMERASE"/>
    <property type="match status" value="1"/>
</dbReference>
<dbReference type="Gene3D" id="3.20.20.150">
    <property type="entry name" value="Divalent-metal-dependent TIM barrel enzymes"/>
    <property type="match status" value="1"/>
</dbReference>
<accession>A0A7W6V6I2</accession>
<protein>
    <submittedName>
        <fullName evidence="2">Sugar phosphate isomerase/epimerase</fullName>
    </submittedName>
</protein>
<dbReference type="InterPro" id="IPR036237">
    <property type="entry name" value="Xyl_isomerase-like_sf"/>
</dbReference>
<dbReference type="GO" id="GO:0016853">
    <property type="term" value="F:isomerase activity"/>
    <property type="evidence" value="ECO:0007669"/>
    <property type="project" value="UniProtKB-KW"/>
</dbReference>